<dbReference type="Proteomes" id="UP000034581">
    <property type="component" value="Unassembled WGS sequence"/>
</dbReference>
<dbReference type="GO" id="GO:0030170">
    <property type="term" value="F:pyridoxal phosphate binding"/>
    <property type="evidence" value="ECO:0007669"/>
    <property type="project" value="UniProtKB-UniRule"/>
</dbReference>
<comment type="catalytic activity">
    <reaction evidence="4">
        <text>L-alanine = D-alanine</text>
        <dbReference type="Rhea" id="RHEA:20249"/>
        <dbReference type="ChEBI" id="CHEBI:57416"/>
        <dbReference type="ChEBI" id="CHEBI:57972"/>
        <dbReference type="EC" id="5.1.1.1"/>
    </reaction>
</comment>
<dbReference type="Pfam" id="PF00842">
    <property type="entry name" value="Ala_racemase_C"/>
    <property type="match status" value="1"/>
</dbReference>
<dbReference type="InterPro" id="IPR001608">
    <property type="entry name" value="Ala_racemase_N"/>
</dbReference>
<dbReference type="EC" id="5.1.1.1" evidence="4"/>
<feature type="modified residue" description="N6-(pyridoxal phosphate)lysine" evidence="4 5">
    <location>
        <position position="38"/>
    </location>
</feature>
<dbReference type="UniPathway" id="UPA00042">
    <property type="reaction ID" value="UER00497"/>
</dbReference>
<dbReference type="SUPFAM" id="SSF51419">
    <property type="entry name" value="PLP-binding barrel"/>
    <property type="match status" value="1"/>
</dbReference>
<feature type="binding site" evidence="4 6">
    <location>
        <position position="319"/>
    </location>
    <ligand>
        <name>substrate</name>
    </ligand>
</feature>
<reference evidence="8 9" key="1">
    <citation type="journal article" date="2015" name="Nature">
        <title>rRNA introns, odd ribosomes, and small enigmatic genomes across a large radiation of phyla.</title>
        <authorList>
            <person name="Brown C.T."/>
            <person name="Hug L.A."/>
            <person name="Thomas B.C."/>
            <person name="Sharon I."/>
            <person name="Castelle C.J."/>
            <person name="Singh A."/>
            <person name="Wilkins M.J."/>
            <person name="Williams K.H."/>
            <person name="Banfield J.F."/>
        </authorList>
    </citation>
    <scope>NUCLEOTIDE SEQUENCE [LARGE SCALE GENOMIC DNA]</scope>
</reference>
<evidence type="ECO:0000256" key="3">
    <source>
        <dbReference type="ARBA" id="ARBA00023235"/>
    </source>
</evidence>
<comment type="cofactor">
    <cofactor evidence="1 4 5">
        <name>pyridoxal 5'-phosphate</name>
        <dbReference type="ChEBI" id="CHEBI:597326"/>
    </cofactor>
</comment>
<dbReference type="GO" id="GO:0005829">
    <property type="term" value="C:cytosol"/>
    <property type="evidence" value="ECO:0007669"/>
    <property type="project" value="TreeGrafter"/>
</dbReference>
<dbReference type="Gene3D" id="3.20.20.10">
    <property type="entry name" value="Alanine racemase"/>
    <property type="match status" value="1"/>
</dbReference>
<evidence type="ECO:0000256" key="4">
    <source>
        <dbReference type="HAMAP-Rule" id="MF_01201"/>
    </source>
</evidence>
<dbReference type="CDD" id="cd00430">
    <property type="entry name" value="PLPDE_III_AR"/>
    <property type="match status" value="1"/>
</dbReference>
<evidence type="ECO:0000256" key="5">
    <source>
        <dbReference type="PIRSR" id="PIRSR600821-50"/>
    </source>
</evidence>
<evidence type="ECO:0000259" key="7">
    <source>
        <dbReference type="SMART" id="SM01005"/>
    </source>
</evidence>
<protein>
    <recommendedName>
        <fullName evidence="4">Alanine racemase</fullName>
        <ecNumber evidence="4">5.1.1.1</ecNumber>
    </recommendedName>
</protein>
<dbReference type="PROSITE" id="PS00395">
    <property type="entry name" value="ALANINE_RACEMASE"/>
    <property type="match status" value="1"/>
</dbReference>
<evidence type="ECO:0000256" key="6">
    <source>
        <dbReference type="PIRSR" id="PIRSR600821-52"/>
    </source>
</evidence>
<gene>
    <name evidence="8" type="ORF">UR67_C0001G0193</name>
</gene>
<dbReference type="InterPro" id="IPR029066">
    <property type="entry name" value="PLP-binding_barrel"/>
</dbReference>
<dbReference type="InterPro" id="IPR000821">
    <property type="entry name" value="Ala_racemase"/>
</dbReference>
<dbReference type="AlphaFoldDB" id="A0A0G0BLB1"/>
<dbReference type="NCBIfam" id="TIGR00492">
    <property type="entry name" value="alr"/>
    <property type="match status" value="1"/>
</dbReference>
<dbReference type="EMBL" id="LBQB01000001">
    <property type="protein sequence ID" value="KKP70284.1"/>
    <property type="molecule type" value="Genomic_DNA"/>
</dbReference>
<dbReference type="STRING" id="1618350.UR67_C0001G0193"/>
<dbReference type="PANTHER" id="PTHR30511:SF0">
    <property type="entry name" value="ALANINE RACEMASE, CATABOLIC-RELATED"/>
    <property type="match status" value="1"/>
</dbReference>
<keyword evidence="3 4" id="KW-0413">Isomerase</keyword>
<feature type="binding site" evidence="4 6">
    <location>
        <position position="136"/>
    </location>
    <ligand>
        <name>substrate</name>
    </ligand>
</feature>
<feature type="active site" description="Proton acceptor; specific for L-alanine" evidence="4">
    <location>
        <position position="271"/>
    </location>
</feature>
<sequence length="378" mass="42714">MSHQFFPWVEIDLSTLKHNLDVMRKLVGRNVKVAATIKANAYGHGLVEIAKFFEKQKIYYLCVARISEALKLREFKIKAPILVLGYTPAEYFQEIVTHNLAVTVQSLDVAKMLATEGRRKNKIVKIHVKVETGMHRIGIESPQILFFIKKILDLPNLEIEGIFTHFADVDNYDLDFAKLQLSRFQFVVDELQKAGIKIPILHTANSAATLRLLESYYNMIRPGLALYGLNPASEVYSDDDFSLKSDLEPVLSFKTRISHIRDVPMGETIGYGRTFKTDQDTLVGTISVGYGDGFRRAPQNYAEVLVRGIRCPILGRVAMDTCQIDITKVPQVNVSDEVVLIGKSQDEIITASEVAKKLGTINYEVVTGIMERVERRYK</sequence>
<feature type="active site" description="Proton acceptor; specific for D-alanine" evidence="4">
    <location>
        <position position="38"/>
    </location>
</feature>
<evidence type="ECO:0000256" key="2">
    <source>
        <dbReference type="ARBA" id="ARBA00022898"/>
    </source>
</evidence>
<organism evidence="8 9">
    <name type="scientific">candidate division CPR3 bacterium GW2011_GWF2_35_18</name>
    <dbReference type="NCBI Taxonomy" id="1618350"/>
    <lineage>
        <taxon>Bacteria</taxon>
        <taxon>Bacteria division CPR3</taxon>
    </lineage>
</organism>
<comment type="similarity">
    <text evidence="4">Belongs to the alanine racemase family.</text>
</comment>
<proteinExistence type="inferred from homology"/>
<dbReference type="Pfam" id="PF01168">
    <property type="entry name" value="Ala_racemase_N"/>
    <property type="match status" value="1"/>
</dbReference>
<dbReference type="FunFam" id="3.20.20.10:FF:000002">
    <property type="entry name" value="Alanine racemase"/>
    <property type="match status" value="1"/>
</dbReference>
<dbReference type="PANTHER" id="PTHR30511">
    <property type="entry name" value="ALANINE RACEMASE"/>
    <property type="match status" value="1"/>
</dbReference>
<dbReference type="InterPro" id="IPR020622">
    <property type="entry name" value="Ala_racemase_pyridoxalP-BS"/>
</dbReference>
<accession>A0A0G0BLB1</accession>
<keyword evidence="2 4" id="KW-0663">Pyridoxal phosphate</keyword>
<dbReference type="PRINTS" id="PR00992">
    <property type="entry name" value="ALARACEMASE"/>
</dbReference>
<dbReference type="Gene3D" id="2.40.37.10">
    <property type="entry name" value="Lyase, Ornithine Decarboxylase, Chain A, domain 1"/>
    <property type="match status" value="1"/>
</dbReference>
<comment type="pathway">
    <text evidence="4">Amino-acid biosynthesis; D-alanine biosynthesis; D-alanine from L-alanine: step 1/1.</text>
</comment>
<dbReference type="InterPro" id="IPR011079">
    <property type="entry name" value="Ala_racemase_C"/>
</dbReference>
<feature type="domain" description="Alanine racemase C-terminal" evidence="7">
    <location>
        <begin position="250"/>
        <end position="378"/>
    </location>
</feature>
<evidence type="ECO:0000313" key="9">
    <source>
        <dbReference type="Proteomes" id="UP000034581"/>
    </source>
</evidence>
<evidence type="ECO:0000313" key="8">
    <source>
        <dbReference type="EMBL" id="KKP70284.1"/>
    </source>
</evidence>
<dbReference type="InterPro" id="IPR009006">
    <property type="entry name" value="Ala_racemase/Decarboxylase_C"/>
</dbReference>
<evidence type="ECO:0000256" key="1">
    <source>
        <dbReference type="ARBA" id="ARBA00001933"/>
    </source>
</evidence>
<dbReference type="SUPFAM" id="SSF50621">
    <property type="entry name" value="Alanine racemase C-terminal domain-like"/>
    <property type="match status" value="1"/>
</dbReference>
<dbReference type="GO" id="GO:0030632">
    <property type="term" value="P:D-alanine biosynthetic process"/>
    <property type="evidence" value="ECO:0007669"/>
    <property type="project" value="UniProtKB-UniRule"/>
</dbReference>
<dbReference type="GO" id="GO:0009252">
    <property type="term" value="P:peptidoglycan biosynthetic process"/>
    <property type="evidence" value="ECO:0007669"/>
    <property type="project" value="TreeGrafter"/>
</dbReference>
<dbReference type="HAMAP" id="MF_01201">
    <property type="entry name" value="Ala_racemase"/>
    <property type="match status" value="1"/>
</dbReference>
<comment type="caution">
    <text evidence="8">The sequence shown here is derived from an EMBL/GenBank/DDBJ whole genome shotgun (WGS) entry which is preliminary data.</text>
</comment>
<comment type="function">
    <text evidence="4">Catalyzes the interconversion of L-alanine and D-alanine. May also act on other amino acids.</text>
</comment>
<dbReference type="PATRIC" id="fig|1618350.3.peg.201"/>
<dbReference type="SMART" id="SM01005">
    <property type="entry name" value="Ala_racemase_C"/>
    <property type="match status" value="1"/>
</dbReference>
<name>A0A0G0BLB1_UNCC3</name>
<dbReference type="GO" id="GO:0008784">
    <property type="term" value="F:alanine racemase activity"/>
    <property type="evidence" value="ECO:0007669"/>
    <property type="project" value="UniProtKB-UniRule"/>
</dbReference>